<accession>A0A0K2B543</accession>
<protein>
    <submittedName>
        <fullName evidence="1">Uncharacterized protein</fullName>
    </submittedName>
</protein>
<dbReference type="KEGG" id="samb:SAM23877_7213"/>
<organism evidence="1 2">
    <name type="scientific">Streptomyces ambofaciens (strain ATCC 23877 / 3486 / DSM 40053 / JCM 4204 / NBRC 12836 / NRRL B-2516)</name>
    <dbReference type="NCBI Taxonomy" id="278992"/>
    <lineage>
        <taxon>Bacteria</taxon>
        <taxon>Bacillati</taxon>
        <taxon>Actinomycetota</taxon>
        <taxon>Actinomycetes</taxon>
        <taxon>Kitasatosporales</taxon>
        <taxon>Streptomycetaceae</taxon>
        <taxon>Streptomyces</taxon>
    </lineage>
</organism>
<sequence length="98" mass="10844">MTGDHLPIRGLRYPGGLLPRPGDPDGVLLLTSLYCRFIRYCSAARGPLLLCAWQFVSAAPLDFWVRKKTNSPRRQCLLSALQIYSKGCGWESACPAFG</sequence>
<reference evidence="2" key="1">
    <citation type="journal article" date="2015" name="J. Biotechnol.">
        <title>Complete genome sequence of Streptomyces ambofaciens ATCC 23877, the spiramycin producer.</title>
        <authorList>
            <person name="Thibessard A."/>
            <person name="Haas D."/>
            <person name="Gerbaud C."/>
            <person name="Aigle B."/>
            <person name="Lautru S."/>
            <person name="Pernodet J.L."/>
            <person name="Leblond P."/>
        </authorList>
    </citation>
    <scope>NUCLEOTIDE SEQUENCE [LARGE SCALE GENOMIC DNA]</scope>
    <source>
        <strain evidence="2">ATCC 23877 / 3486 / DSM 40053 / JCM 4204 / NBRC 12836 / NRRL B-2516</strain>
    </source>
</reference>
<name>A0A0K2B543_STRA7</name>
<gene>
    <name evidence="1" type="ORF">SAM23877_7213</name>
</gene>
<dbReference type="EMBL" id="CP012382">
    <property type="protein sequence ID" value="AKZ60256.1"/>
    <property type="molecule type" value="Genomic_DNA"/>
</dbReference>
<evidence type="ECO:0000313" key="2">
    <source>
        <dbReference type="Proteomes" id="UP000061018"/>
    </source>
</evidence>
<evidence type="ECO:0000313" key="1">
    <source>
        <dbReference type="EMBL" id="AKZ60256.1"/>
    </source>
</evidence>
<dbReference type="AlphaFoldDB" id="A0A0K2B543"/>
<proteinExistence type="predicted"/>
<dbReference type="Proteomes" id="UP000061018">
    <property type="component" value="Chromosome"/>
</dbReference>